<dbReference type="EMBL" id="LXQA010008888">
    <property type="protein sequence ID" value="MCH85646.1"/>
    <property type="molecule type" value="Genomic_DNA"/>
</dbReference>
<organism evidence="2 3">
    <name type="scientific">Trifolium medium</name>
    <dbReference type="NCBI Taxonomy" id="97028"/>
    <lineage>
        <taxon>Eukaryota</taxon>
        <taxon>Viridiplantae</taxon>
        <taxon>Streptophyta</taxon>
        <taxon>Embryophyta</taxon>
        <taxon>Tracheophyta</taxon>
        <taxon>Spermatophyta</taxon>
        <taxon>Magnoliopsida</taxon>
        <taxon>eudicotyledons</taxon>
        <taxon>Gunneridae</taxon>
        <taxon>Pentapetalae</taxon>
        <taxon>rosids</taxon>
        <taxon>fabids</taxon>
        <taxon>Fabales</taxon>
        <taxon>Fabaceae</taxon>
        <taxon>Papilionoideae</taxon>
        <taxon>50 kb inversion clade</taxon>
        <taxon>NPAAA clade</taxon>
        <taxon>Hologalegina</taxon>
        <taxon>IRL clade</taxon>
        <taxon>Trifolieae</taxon>
        <taxon>Trifolium</taxon>
    </lineage>
</organism>
<feature type="compositionally biased region" description="Polar residues" evidence="1">
    <location>
        <begin position="86"/>
        <end position="98"/>
    </location>
</feature>
<gene>
    <name evidence="2" type="ORF">A2U01_0006495</name>
</gene>
<name>A0A392MDV0_9FABA</name>
<dbReference type="Proteomes" id="UP000265520">
    <property type="component" value="Unassembled WGS sequence"/>
</dbReference>
<feature type="non-terminal residue" evidence="2">
    <location>
        <position position="1"/>
    </location>
</feature>
<comment type="caution">
    <text evidence="2">The sequence shown here is derived from an EMBL/GenBank/DDBJ whole genome shotgun (WGS) entry which is preliminary data.</text>
</comment>
<reference evidence="2 3" key="1">
    <citation type="journal article" date="2018" name="Front. Plant Sci.">
        <title>Red Clover (Trifolium pratense) and Zigzag Clover (T. medium) - A Picture of Genomic Similarities and Differences.</title>
        <authorList>
            <person name="Dluhosova J."/>
            <person name="Istvanek J."/>
            <person name="Nedelnik J."/>
            <person name="Repkova J."/>
        </authorList>
    </citation>
    <scope>NUCLEOTIDE SEQUENCE [LARGE SCALE GENOMIC DNA]</scope>
    <source>
        <strain evidence="3">cv. 10/8</strain>
        <tissue evidence="2">Leaf</tissue>
    </source>
</reference>
<feature type="compositionally biased region" description="Basic and acidic residues" evidence="1">
    <location>
        <begin position="101"/>
        <end position="112"/>
    </location>
</feature>
<proteinExistence type="predicted"/>
<dbReference type="AlphaFoldDB" id="A0A392MDV0"/>
<keyword evidence="3" id="KW-1185">Reference proteome</keyword>
<feature type="region of interest" description="Disordered" evidence="1">
    <location>
        <begin position="82"/>
        <end position="114"/>
    </location>
</feature>
<accession>A0A392MDV0</accession>
<evidence type="ECO:0000256" key="1">
    <source>
        <dbReference type="SAM" id="MobiDB-lite"/>
    </source>
</evidence>
<sequence length="187" mass="20721">IPQGVRNYYSTIDWSTCQTVVTDPQKAPTSEPTNAAETLRNYEQQIPQEPPLVEVQSDDLNDQVLEGVNDVANNNDIEVEGEDNQQLEGEHSTTNNHQKQQHLEGNDERTMDTDEFMNSSAGYERTARTGDSNEDEGISVSKPIPSICLPSEVLQSLKDLPPEEALNKLLSSHGAYIPTAADRERAL</sequence>
<evidence type="ECO:0000313" key="3">
    <source>
        <dbReference type="Proteomes" id="UP000265520"/>
    </source>
</evidence>
<protein>
    <submittedName>
        <fullName evidence="2">Uncharacterized protein</fullName>
    </submittedName>
</protein>
<evidence type="ECO:0000313" key="2">
    <source>
        <dbReference type="EMBL" id="MCH85646.1"/>
    </source>
</evidence>